<feature type="non-terminal residue" evidence="1">
    <location>
        <position position="106"/>
    </location>
</feature>
<proteinExistence type="predicted"/>
<evidence type="ECO:0000313" key="2">
    <source>
        <dbReference type="Proteomes" id="UP000054653"/>
    </source>
</evidence>
<reference evidence="1 2" key="1">
    <citation type="submission" date="2015-01" db="EMBL/GenBank/DDBJ databases">
        <title>Evolution of Trichinella species and genotypes.</title>
        <authorList>
            <person name="Korhonen P.K."/>
            <person name="Edoardo P."/>
            <person name="Giuseppe L.R."/>
            <person name="Gasser R.B."/>
        </authorList>
    </citation>
    <scope>NUCLEOTIDE SEQUENCE [LARGE SCALE GENOMIC DNA]</scope>
    <source>
        <strain evidence="1">ISS120</strain>
    </source>
</reference>
<organism evidence="1 2">
    <name type="scientific">Trichinella britovi</name>
    <name type="common">Parasitic roundworm</name>
    <dbReference type="NCBI Taxonomy" id="45882"/>
    <lineage>
        <taxon>Eukaryota</taxon>
        <taxon>Metazoa</taxon>
        <taxon>Ecdysozoa</taxon>
        <taxon>Nematoda</taxon>
        <taxon>Enoplea</taxon>
        <taxon>Dorylaimia</taxon>
        <taxon>Trichinellida</taxon>
        <taxon>Trichinellidae</taxon>
        <taxon>Trichinella</taxon>
    </lineage>
</organism>
<evidence type="ECO:0000313" key="1">
    <source>
        <dbReference type="EMBL" id="KRY43673.1"/>
    </source>
</evidence>
<protein>
    <submittedName>
        <fullName evidence="1">Uncharacterized protein</fullName>
    </submittedName>
</protein>
<dbReference type="AlphaFoldDB" id="A0A0V1C2X1"/>
<gene>
    <name evidence="1" type="ORF">T03_15308</name>
</gene>
<dbReference type="Proteomes" id="UP000054653">
    <property type="component" value="Unassembled WGS sequence"/>
</dbReference>
<sequence length="106" mass="12402">MPCNLINSELTLNYGAHAWYLFESLEESTSMCNENYSEHLRNYGEFFTFLIYHNKYQISSCRGYFGKDATGNLRYTFVSRVDIRVICCSLLECLMCHGWHVDSESI</sequence>
<dbReference type="EMBL" id="JYDI01000979">
    <property type="protein sequence ID" value="KRY43673.1"/>
    <property type="molecule type" value="Genomic_DNA"/>
</dbReference>
<accession>A0A0V1C2X1</accession>
<keyword evidence="2" id="KW-1185">Reference proteome</keyword>
<name>A0A0V1C2X1_TRIBR</name>
<comment type="caution">
    <text evidence="1">The sequence shown here is derived from an EMBL/GenBank/DDBJ whole genome shotgun (WGS) entry which is preliminary data.</text>
</comment>